<dbReference type="PROSITE" id="PS51257">
    <property type="entry name" value="PROKAR_LIPOPROTEIN"/>
    <property type="match status" value="1"/>
</dbReference>
<keyword evidence="4 6" id="KW-1133">Transmembrane helix</keyword>
<sequence>MHLLRTFLKPGWLLATVLVVAFAAACFLILAPWQLGKNSETEHRNSLIHGAVSTPAVPLDELVPPGSTMPADDEWREVTMTGRYLTDKQALLRLRSVDDRPAVEVLTPFQITGSDRTILVDRGYLRPGADGSVSSPGAPAEQVTLHARLRKSESTSPGKEPRIEDGRLTAYTIDTAALGAAADVPLDTFYVQLTADQPGGLGPVTLPQLESGPYLSYGLQWLAFGIMAPLGIGYFVWAEVKHRRALKAANDGETPSDAPAASGRSAQRQRILDELAAAGTAEASTEPAGAAEVWPPSDRTPSNAPLREFTASDAETTHDDEVAARLARRYGR</sequence>
<dbReference type="PANTHER" id="PTHR23427:SF2">
    <property type="entry name" value="SURFEIT LOCUS PROTEIN 1"/>
    <property type="match status" value="1"/>
</dbReference>
<dbReference type="Proteomes" id="UP000239814">
    <property type="component" value="Chromosome"/>
</dbReference>
<gene>
    <name evidence="8" type="ORF">C6V83_13260</name>
</gene>
<evidence type="ECO:0000256" key="5">
    <source>
        <dbReference type="ARBA" id="ARBA00023136"/>
    </source>
</evidence>
<evidence type="ECO:0000256" key="2">
    <source>
        <dbReference type="ARBA" id="ARBA00007165"/>
    </source>
</evidence>
<dbReference type="AlphaFoldDB" id="A0A2S0KHC6"/>
<keyword evidence="9" id="KW-1185">Reference proteome</keyword>
<feature type="transmembrane region" description="Helical" evidence="6">
    <location>
        <begin position="12"/>
        <end position="35"/>
    </location>
</feature>
<keyword evidence="5 6" id="KW-0472">Membrane</keyword>
<evidence type="ECO:0000256" key="1">
    <source>
        <dbReference type="ARBA" id="ARBA00004370"/>
    </source>
</evidence>
<dbReference type="InterPro" id="IPR002994">
    <property type="entry name" value="Surf1/Shy1"/>
</dbReference>
<dbReference type="EMBL" id="CP027433">
    <property type="protein sequence ID" value="AVM01080.1"/>
    <property type="molecule type" value="Genomic_DNA"/>
</dbReference>
<keyword evidence="6" id="KW-1003">Cell membrane</keyword>
<evidence type="ECO:0000256" key="6">
    <source>
        <dbReference type="RuleBase" id="RU363076"/>
    </source>
</evidence>
<dbReference type="OrthoDB" id="9807214at2"/>
<evidence type="ECO:0000313" key="8">
    <source>
        <dbReference type="EMBL" id="AVM01080.1"/>
    </source>
</evidence>
<feature type="transmembrane region" description="Helical" evidence="6">
    <location>
        <begin position="214"/>
        <end position="237"/>
    </location>
</feature>
<reference evidence="8 9" key="1">
    <citation type="submission" date="2018-03" db="EMBL/GenBank/DDBJ databases">
        <title>Characteristics and genome of n-alkane degrading marine bacteria Gordonia iterans isolated from crude oil contaminated in Tae-an, South Korea.</title>
        <authorList>
            <person name="Lee S.-S."/>
            <person name="Kim H."/>
        </authorList>
    </citation>
    <scope>NUCLEOTIDE SEQUENCE [LARGE SCALE GENOMIC DNA]</scope>
    <source>
        <strain evidence="8 9">Co17</strain>
    </source>
</reference>
<name>A0A2S0KHC6_9ACTN</name>
<dbReference type="GO" id="GO:0005886">
    <property type="term" value="C:plasma membrane"/>
    <property type="evidence" value="ECO:0007669"/>
    <property type="project" value="UniProtKB-SubCell"/>
</dbReference>
<dbReference type="InterPro" id="IPR045214">
    <property type="entry name" value="Surf1/Surf4"/>
</dbReference>
<evidence type="ECO:0000256" key="4">
    <source>
        <dbReference type="ARBA" id="ARBA00022989"/>
    </source>
</evidence>
<protein>
    <recommendedName>
        <fullName evidence="6">SURF1-like protein</fullName>
    </recommendedName>
</protein>
<dbReference type="PANTHER" id="PTHR23427">
    <property type="entry name" value="SURFEIT LOCUS PROTEIN"/>
    <property type="match status" value="1"/>
</dbReference>
<evidence type="ECO:0000256" key="3">
    <source>
        <dbReference type="ARBA" id="ARBA00022692"/>
    </source>
</evidence>
<evidence type="ECO:0000313" key="9">
    <source>
        <dbReference type="Proteomes" id="UP000239814"/>
    </source>
</evidence>
<dbReference type="RefSeq" id="WP_105942791.1">
    <property type="nucleotide sequence ID" value="NZ_CP027433.1"/>
</dbReference>
<proteinExistence type="inferred from homology"/>
<comment type="similarity">
    <text evidence="2 6">Belongs to the SURF1 family.</text>
</comment>
<evidence type="ECO:0000256" key="7">
    <source>
        <dbReference type="SAM" id="MobiDB-lite"/>
    </source>
</evidence>
<dbReference type="CDD" id="cd06662">
    <property type="entry name" value="SURF1"/>
    <property type="match status" value="1"/>
</dbReference>
<dbReference type="Pfam" id="PF02104">
    <property type="entry name" value="SURF1"/>
    <property type="match status" value="1"/>
</dbReference>
<dbReference type="PROSITE" id="PS50895">
    <property type="entry name" value="SURF1"/>
    <property type="match status" value="1"/>
</dbReference>
<dbReference type="KEGG" id="git:C6V83_13260"/>
<organism evidence="8 9">
    <name type="scientific">Gordonia iterans</name>
    <dbReference type="NCBI Taxonomy" id="1004901"/>
    <lineage>
        <taxon>Bacteria</taxon>
        <taxon>Bacillati</taxon>
        <taxon>Actinomycetota</taxon>
        <taxon>Actinomycetes</taxon>
        <taxon>Mycobacteriales</taxon>
        <taxon>Gordoniaceae</taxon>
        <taxon>Gordonia</taxon>
    </lineage>
</organism>
<comment type="subcellular location">
    <subcellularLocation>
        <location evidence="6">Cell membrane</location>
        <topology evidence="6">Multi-pass membrane protein</topology>
    </subcellularLocation>
    <subcellularLocation>
        <location evidence="1">Membrane</location>
    </subcellularLocation>
</comment>
<accession>A0A2S0KHC6</accession>
<feature type="region of interest" description="Disordered" evidence="7">
    <location>
        <begin position="277"/>
        <end position="321"/>
    </location>
</feature>
<keyword evidence="3 6" id="KW-0812">Transmembrane</keyword>